<dbReference type="STRING" id="155417.A0A4Q4T4B0"/>
<evidence type="ECO:0000256" key="1">
    <source>
        <dbReference type="ARBA" id="ARBA00022741"/>
    </source>
</evidence>
<dbReference type="PANTHER" id="PTHR14187">
    <property type="entry name" value="ALPHA KINASE/ELONGATION FACTOR 2 KINASE"/>
    <property type="match status" value="1"/>
</dbReference>
<dbReference type="AlphaFoldDB" id="A0A4Q4T4B0"/>
<evidence type="ECO:0000313" key="4">
    <source>
        <dbReference type="Proteomes" id="UP000293360"/>
    </source>
</evidence>
<evidence type="ECO:0000313" key="3">
    <source>
        <dbReference type="EMBL" id="RYP00062.1"/>
    </source>
</evidence>
<evidence type="ECO:0000256" key="2">
    <source>
        <dbReference type="ARBA" id="ARBA00022840"/>
    </source>
</evidence>
<reference evidence="3 4" key="1">
    <citation type="submission" date="2018-06" db="EMBL/GenBank/DDBJ databases">
        <title>Complete Genomes of Monosporascus.</title>
        <authorList>
            <person name="Robinson A.J."/>
            <person name="Natvig D.O."/>
        </authorList>
    </citation>
    <scope>NUCLEOTIDE SEQUENCE [LARGE SCALE GENOMIC DNA]</scope>
    <source>
        <strain evidence="3 4">CBS 110550</strain>
    </source>
</reference>
<dbReference type="InterPro" id="IPR043129">
    <property type="entry name" value="ATPase_NBD"/>
</dbReference>
<dbReference type="PANTHER" id="PTHR14187:SF5">
    <property type="entry name" value="HEAT SHOCK 70 KDA PROTEIN 12A"/>
    <property type="match status" value="1"/>
</dbReference>
<dbReference type="Gene3D" id="3.30.420.40">
    <property type="match status" value="1"/>
</dbReference>
<organism evidence="3 4">
    <name type="scientific">Monosporascus ibericus</name>
    <dbReference type="NCBI Taxonomy" id="155417"/>
    <lineage>
        <taxon>Eukaryota</taxon>
        <taxon>Fungi</taxon>
        <taxon>Dikarya</taxon>
        <taxon>Ascomycota</taxon>
        <taxon>Pezizomycotina</taxon>
        <taxon>Sordariomycetes</taxon>
        <taxon>Xylariomycetidae</taxon>
        <taxon>Xylariales</taxon>
        <taxon>Xylariales incertae sedis</taxon>
        <taxon>Monosporascus</taxon>
    </lineage>
</organism>
<dbReference type="OrthoDB" id="2963168at2759"/>
<accession>A0A4Q4T4B0</accession>
<keyword evidence="4" id="KW-1185">Reference proteome</keyword>
<comment type="caution">
    <text evidence="3">The sequence shown here is derived from an EMBL/GenBank/DDBJ whole genome shotgun (WGS) entry which is preliminary data.</text>
</comment>
<dbReference type="SUPFAM" id="SSF53067">
    <property type="entry name" value="Actin-like ATPase domain"/>
    <property type="match status" value="2"/>
</dbReference>
<gene>
    <name evidence="3" type="ORF">DL764_006612</name>
</gene>
<proteinExistence type="predicted"/>
<protein>
    <submittedName>
        <fullName evidence="3">Uncharacterized protein</fullName>
    </submittedName>
</protein>
<keyword evidence="1" id="KW-0547">Nucleotide-binding</keyword>
<dbReference type="Pfam" id="PF00012">
    <property type="entry name" value="HSP70"/>
    <property type="match status" value="1"/>
</dbReference>
<keyword evidence="2" id="KW-0067">ATP-binding</keyword>
<dbReference type="CDD" id="cd10170">
    <property type="entry name" value="ASKHA_NBD_HSP70"/>
    <property type="match status" value="1"/>
</dbReference>
<dbReference type="InterPro" id="IPR013126">
    <property type="entry name" value="Hsp_70_fam"/>
</dbReference>
<dbReference type="GO" id="GO:0140662">
    <property type="term" value="F:ATP-dependent protein folding chaperone"/>
    <property type="evidence" value="ECO:0007669"/>
    <property type="project" value="InterPro"/>
</dbReference>
<dbReference type="Proteomes" id="UP000293360">
    <property type="component" value="Unassembled WGS sequence"/>
</dbReference>
<dbReference type="GO" id="GO:0005524">
    <property type="term" value="F:ATP binding"/>
    <property type="evidence" value="ECO:0007669"/>
    <property type="project" value="UniProtKB-KW"/>
</dbReference>
<name>A0A4Q4T4B0_9PEZI</name>
<sequence length="336" mass="37845">MLEELGKDATQVTADYLKQLWQHSMKAIEKAKGPSLIKATPIHVVLTVPAIYQDYGRERMRRAAELAGILDKRPMCEDTTLSFVTEPESAVVATLPELDYRGDLKPDETFVLCDCGGGTVDIISYMVVQTSPLVIRECVEGDGALCGATFLDQDFQLFMKKKFPGRIKGWEKTEPAAISKFLNNESQKLPIQVQPAKETMLIISRSEIRGVFSNVTTRIKGLVGNQVQAIKKKTSKNPKMVRHLSRSSDVWRSETWTDGRGRPSLVEGIQTELRMEVLCTLRGGEHPIQDKVWDEPEGCYMAQDQMEWAIKRGDDVETIYAKTFPYYAVYSLRQTG</sequence>
<dbReference type="EMBL" id="QJNU01000397">
    <property type="protein sequence ID" value="RYP00062.1"/>
    <property type="molecule type" value="Genomic_DNA"/>
</dbReference>